<dbReference type="KEGG" id="vao:FA707_05540"/>
<feature type="domain" description="SGNH hydrolase-type esterase" evidence="2">
    <location>
        <begin position="52"/>
        <end position="258"/>
    </location>
</feature>
<dbReference type="RefSeq" id="WP_136953292.1">
    <property type="nucleotide sequence ID" value="NZ_CP039712.1"/>
</dbReference>
<feature type="transmembrane region" description="Helical" evidence="1">
    <location>
        <begin position="9"/>
        <end position="27"/>
    </location>
</feature>
<evidence type="ECO:0000313" key="3">
    <source>
        <dbReference type="EMBL" id="QCI86461.1"/>
    </source>
</evidence>
<reference evidence="3 4" key="1">
    <citation type="submission" date="2019-04" db="EMBL/GenBank/DDBJ databases">
        <title>Vagococcus sp. nov., isolated from faeces of yaks (Bos grunniens).</title>
        <authorList>
            <person name="Ge Y."/>
        </authorList>
    </citation>
    <scope>NUCLEOTIDE SEQUENCE [LARGE SCALE GENOMIC DNA]</scope>
    <source>
        <strain evidence="3 4">MN-17</strain>
    </source>
</reference>
<dbReference type="Proteomes" id="UP000298615">
    <property type="component" value="Chromosome"/>
</dbReference>
<dbReference type="GO" id="GO:0004622">
    <property type="term" value="F:phosphatidylcholine lysophospholipase activity"/>
    <property type="evidence" value="ECO:0007669"/>
    <property type="project" value="TreeGrafter"/>
</dbReference>
<accession>A0A4D7CW11</accession>
<keyword evidence="4" id="KW-1185">Reference proteome</keyword>
<dbReference type="InterPro" id="IPR013830">
    <property type="entry name" value="SGNH_hydro"/>
</dbReference>
<dbReference type="Gene3D" id="3.40.50.1110">
    <property type="entry name" value="SGNH hydrolase"/>
    <property type="match status" value="1"/>
</dbReference>
<dbReference type="Pfam" id="PF13472">
    <property type="entry name" value="Lipase_GDSL_2"/>
    <property type="match status" value="1"/>
</dbReference>
<dbReference type="PANTHER" id="PTHR30383:SF27">
    <property type="entry name" value="SPORE GERMINATION LIPASE LIPC"/>
    <property type="match status" value="1"/>
</dbReference>
<sequence length="279" mass="30991">MLKKYGKEIIVSAICFILPFIIGSLLIEKPSDIMQVSASNQSTVTEEVYVVAIGDSLTEGVGDSTNEGGYVPLLQTRLTETYPSKIFSTVNYGKAGNTTQQIIKRINQTPDIQQDIKDATVITLTTGGNDLMKVIKSNLFNDLSVESFEKPSQTYQADLNDLYQLIRNLNPEAPIYQLGIYNPFYVSFNEISAMQDIVDNWNDSAKESIKQQERLYFVPINDDIYSGLESTQTGNLDGINNLLSDTDNFHPNNLGYQIIANEFASVIKASGELKAEGRE</sequence>
<keyword evidence="1" id="KW-0472">Membrane</keyword>
<evidence type="ECO:0000313" key="4">
    <source>
        <dbReference type="Proteomes" id="UP000298615"/>
    </source>
</evidence>
<dbReference type="InterPro" id="IPR051532">
    <property type="entry name" value="Ester_Hydrolysis_Enzymes"/>
</dbReference>
<dbReference type="InterPro" id="IPR036514">
    <property type="entry name" value="SGNH_hydro_sf"/>
</dbReference>
<name>A0A4D7CW11_9ENTE</name>
<evidence type="ECO:0000256" key="1">
    <source>
        <dbReference type="SAM" id="Phobius"/>
    </source>
</evidence>
<evidence type="ECO:0000259" key="2">
    <source>
        <dbReference type="Pfam" id="PF13472"/>
    </source>
</evidence>
<proteinExistence type="predicted"/>
<gene>
    <name evidence="3" type="ORF">FA707_05540</name>
</gene>
<dbReference type="PANTHER" id="PTHR30383">
    <property type="entry name" value="THIOESTERASE 1/PROTEASE 1/LYSOPHOSPHOLIPASE L1"/>
    <property type="match status" value="1"/>
</dbReference>
<keyword evidence="1" id="KW-1133">Transmembrane helix</keyword>
<dbReference type="CDD" id="cd04506">
    <property type="entry name" value="SGNH_hydrolase_YpmR_like"/>
    <property type="match status" value="1"/>
</dbReference>
<organism evidence="3 4">
    <name type="scientific">Vagococcus zengguangii</name>
    <dbReference type="NCBI Taxonomy" id="2571750"/>
    <lineage>
        <taxon>Bacteria</taxon>
        <taxon>Bacillati</taxon>
        <taxon>Bacillota</taxon>
        <taxon>Bacilli</taxon>
        <taxon>Lactobacillales</taxon>
        <taxon>Enterococcaceae</taxon>
        <taxon>Vagococcus</taxon>
    </lineage>
</organism>
<dbReference type="AlphaFoldDB" id="A0A4D7CW11"/>
<protein>
    <recommendedName>
        <fullName evidence="2">SGNH hydrolase-type esterase domain-containing protein</fullName>
    </recommendedName>
</protein>
<keyword evidence="1" id="KW-0812">Transmembrane</keyword>
<dbReference type="EMBL" id="CP039712">
    <property type="protein sequence ID" value="QCI86461.1"/>
    <property type="molecule type" value="Genomic_DNA"/>
</dbReference>
<dbReference type="SUPFAM" id="SSF52266">
    <property type="entry name" value="SGNH hydrolase"/>
    <property type="match status" value="1"/>
</dbReference>